<evidence type="ECO:0000313" key="2">
    <source>
        <dbReference type="Proteomes" id="UP000008311"/>
    </source>
</evidence>
<name>B9TCE1_RICCO</name>
<organism evidence="1 2">
    <name type="scientific">Ricinus communis</name>
    <name type="common">Castor bean</name>
    <dbReference type="NCBI Taxonomy" id="3988"/>
    <lineage>
        <taxon>Eukaryota</taxon>
        <taxon>Viridiplantae</taxon>
        <taxon>Streptophyta</taxon>
        <taxon>Embryophyta</taxon>
        <taxon>Tracheophyta</taxon>
        <taxon>Spermatophyta</taxon>
        <taxon>Magnoliopsida</taxon>
        <taxon>eudicotyledons</taxon>
        <taxon>Gunneridae</taxon>
        <taxon>Pentapetalae</taxon>
        <taxon>rosids</taxon>
        <taxon>fabids</taxon>
        <taxon>Malpighiales</taxon>
        <taxon>Euphorbiaceae</taxon>
        <taxon>Acalyphoideae</taxon>
        <taxon>Acalypheae</taxon>
        <taxon>Ricinus</taxon>
    </lineage>
</organism>
<dbReference type="AlphaFoldDB" id="B9TCE1"/>
<proteinExistence type="predicted"/>
<reference evidence="2" key="1">
    <citation type="journal article" date="2010" name="Nat. Biotechnol.">
        <title>Draft genome sequence of the oilseed species Ricinus communis.</title>
        <authorList>
            <person name="Chan A.P."/>
            <person name="Crabtree J."/>
            <person name="Zhao Q."/>
            <person name="Lorenzi H."/>
            <person name="Orvis J."/>
            <person name="Puiu D."/>
            <person name="Melake-Berhan A."/>
            <person name="Jones K.M."/>
            <person name="Redman J."/>
            <person name="Chen G."/>
            <person name="Cahoon E.B."/>
            <person name="Gedil M."/>
            <person name="Stanke M."/>
            <person name="Haas B.J."/>
            <person name="Wortman J.R."/>
            <person name="Fraser-Liggett C.M."/>
            <person name="Ravel J."/>
            <person name="Rabinowicz P.D."/>
        </authorList>
    </citation>
    <scope>NUCLEOTIDE SEQUENCE [LARGE SCALE GENOMIC DNA]</scope>
    <source>
        <strain evidence="2">cv. Hale</strain>
    </source>
</reference>
<dbReference type="EMBL" id="EQ977197">
    <property type="protein sequence ID" value="EEF26475.1"/>
    <property type="molecule type" value="Genomic_DNA"/>
</dbReference>
<dbReference type="InParanoid" id="B9TCE1"/>
<keyword evidence="2" id="KW-1185">Reference proteome</keyword>
<gene>
    <name evidence="1" type="ORF">RCOM_0061550</name>
</gene>
<accession>B9TCE1</accession>
<sequence>MDAFSCYETALPGLRTGRTCHPVIYQGCLARLPEFHHCWFAPTWPVHVAHVERYVYRVEPASRQFEHFFNDFRESTLYTKHPRCRIRDKRLHKACVFREKLYCTATTVQ</sequence>
<dbReference type="Proteomes" id="UP000008311">
    <property type="component" value="Unassembled WGS sequence"/>
</dbReference>
<evidence type="ECO:0000313" key="1">
    <source>
        <dbReference type="EMBL" id="EEF26475.1"/>
    </source>
</evidence>
<protein>
    <submittedName>
        <fullName evidence="1">Uncharacterized protein</fullName>
    </submittedName>
</protein>